<feature type="region of interest" description="Disordered" evidence="1">
    <location>
        <begin position="1"/>
        <end position="23"/>
    </location>
</feature>
<dbReference type="AlphaFoldDB" id="A0A0P9RTF4"/>
<accession>A0A0P9RTF4</accession>
<sequence length="57" mass="5956">MPGAQGIEKARAAGKYQGRPTDEDLHKRVKELLAAGLGVRAAARHASCSTTTEPGPQ</sequence>
<reference evidence="2 3" key="1">
    <citation type="submission" date="2015-09" db="EMBL/GenBank/DDBJ databases">
        <title>Genome announcement of multiple Pseudomonas syringae strains.</title>
        <authorList>
            <person name="Thakur S."/>
            <person name="Wang P.W."/>
            <person name="Gong Y."/>
            <person name="Weir B.S."/>
            <person name="Guttman D.S."/>
        </authorList>
    </citation>
    <scope>NUCLEOTIDE SEQUENCE [LARGE SCALE GENOMIC DNA]</scope>
    <source>
        <strain evidence="2 3">ICMP4531</strain>
    </source>
</reference>
<evidence type="ECO:0000313" key="3">
    <source>
        <dbReference type="Proteomes" id="UP000050557"/>
    </source>
</evidence>
<name>A0A0P9RTF4_9PSED</name>
<dbReference type="PATRIC" id="fig|251654.3.peg.2974"/>
<evidence type="ECO:0000256" key="1">
    <source>
        <dbReference type="SAM" id="MobiDB-lite"/>
    </source>
</evidence>
<evidence type="ECO:0000313" key="2">
    <source>
        <dbReference type="EMBL" id="KPX49593.1"/>
    </source>
</evidence>
<proteinExistence type="predicted"/>
<organism evidence="2 3">
    <name type="scientific">Pseudomonas syringae pv. helianthi</name>
    <dbReference type="NCBI Taxonomy" id="251654"/>
    <lineage>
        <taxon>Bacteria</taxon>
        <taxon>Pseudomonadati</taxon>
        <taxon>Pseudomonadota</taxon>
        <taxon>Gammaproteobacteria</taxon>
        <taxon>Pseudomonadales</taxon>
        <taxon>Pseudomonadaceae</taxon>
        <taxon>Pseudomonas</taxon>
    </lineage>
</organism>
<dbReference type="EMBL" id="LJQM01000020">
    <property type="protein sequence ID" value="KPX49593.1"/>
    <property type="molecule type" value="Genomic_DNA"/>
</dbReference>
<gene>
    <name evidence="2" type="ORF">ALO68_05149</name>
</gene>
<dbReference type="Proteomes" id="UP000050557">
    <property type="component" value="Unassembled WGS sequence"/>
</dbReference>
<comment type="caution">
    <text evidence="2">The sequence shown here is derived from an EMBL/GenBank/DDBJ whole genome shotgun (WGS) entry which is preliminary data.</text>
</comment>
<protein>
    <submittedName>
        <fullName evidence="2">Site-specific recombinase, DNA invertase Pin</fullName>
    </submittedName>
</protein>